<keyword evidence="5" id="KW-0804">Transcription</keyword>
<dbReference type="Pfam" id="PF11594">
    <property type="entry name" value="Med28"/>
    <property type="match status" value="1"/>
</dbReference>
<evidence type="ECO:0000256" key="3">
    <source>
        <dbReference type="ARBA" id="ARBA00023015"/>
    </source>
</evidence>
<organism evidence="8 9">
    <name type="scientific">Rhizopus delemar</name>
    <dbReference type="NCBI Taxonomy" id="936053"/>
    <lineage>
        <taxon>Eukaryota</taxon>
        <taxon>Fungi</taxon>
        <taxon>Fungi incertae sedis</taxon>
        <taxon>Mucoromycota</taxon>
        <taxon>Mucoromycotina</taxon>
        <taxon>Mucoromycetes</taxon>
        <taxon>Mucorales</taxon>
        <taxon>Mucorineae</taxon>
        <taxon>Rhizopodaceae</taxon>
        <taxon>Rhizopus</taxon>
    </lineage>
</organism>
<evidence type="ECO:0000256" key="6">
    <source>
        <dbReference type="ARBA" id="ARBA00023242"/>
    </source>
</evidence>
<protein>
    <submittedName>
        <fullName evidence="8">Uncharacterized protein</fullName>
    </submittedName>
</protein>
<gene>
    <name evidence="8" type="ORF">G6F50_008155</name>
</gene>
<evidence type="ECO:0000256" key="2">
    <source>
        <dbReference type="ARBA" id="ARBA00005571"/>
    </source>
</evidence>
<feature type="compositionally biased region" description="Acidic residues" evidence="7">
    <location>
        <begin position="144"/>
        <end position="160"/>
    </location>
</feature>
<dbReference type="InterPro" id="IPR021640">
    <property type="entry name" value="Mediator_Med28"/>
</dbReference>
<dbReference type="Proteomes" id="UP000740926">
    <property type="component" value="Unassembled WGS sequence"/>
</dbReference>
<dbReference type="AlphaFoldDB" id="A0A9P6YZ89"/>
<evidence type="ECO:0000256" key="7">
    <source>
        <dbReference type="SAM" id="MobiDB-lite"/>
    </source>
</evidence>
<proteinExistence type="inferred from homology"/>
<dbReference type="EMBL" id="JAANIU010001402">
    <property type="protein sequence ID" value="KAG1567499.1"/>
    <property type="molecule type" value="Genomic_DNA"/>
</dbReference>
<sequence length="160" mass="18513">MSLTQLTDELSKNFDECLETILSVPEQQSNEDEAQENKSNIIEKQMAALKFTFLQLESQLKKIKVNALQDKELCIQETNRLLKRDIEIKKSAIAKYVDKLEEWDKEIPILIEQSNRVTAGRLNGYDFDSNITSPAPQETINNDLNEDDEDEDEDIEFEEV</sequence>
<evidence type="ECO:0000313" key="9">
    <source>
        <dbReference type="Proteomes" id="UP000740926"/>
    </source>
</evidence>
<evidence type="ECO:0000256" key="5">
    <source>
        <dbReference type="ARBA" id="ARBA00023163"/>
    </source>
</evidence>
<keyword evidence="6" id="KW-0539">Nucleus</keyword>
<comment type="subcellular location">
    <subcellularLocation>
        <location evidence="1">Nucleus</location>
    </subcellularLocation>
</comment>
<comment type="caution">
    <text evidence="8">The sequence shown here is derived from an EMBL/GenBank/DDBJ whole genome shotgun (WGS) entry which is preliminary data.</text>
</comment>
<keyword evidence="9" id="KW-1185">Reference proteome</keyword>
<evidence type="ECO:0000313" key="8">
    <source>
        <dbReference type="EMBL" id="KAG1567499.1"/>
    </source>
</evidence>
<evidence type="ECO:0000256" key="1">
    <source>
        <dbReference type="ARBA" id="ARBA00004123"/>
    </source>
</evidence>
<feature type="compositionally biased region" description="Polar residues" evidence="7">
    <location>
        <begin position="129"/>
        <end position="140"/>
    </location>
</feature>
<keyword evidence="3" id="KW-0805">Transcription regulation</keyword>
<comment type="similarity">
    <text evidence="2">Belongs to the Mediator complex subunit 28 family.</text>
</comment>
<keyword evidence="4" id="KW-0175">Coiled coil</keyword>
<name>A0A9P6YZ89_9FUNG</name>
<accession>A0A9P6YZ89</accession>
<reference evidence="8 9" key="1">
    <citation type="journal article" date="2020" name="Microb. Genom.">
        <title>Genetic diversity of clinical and environmental Mucorales isolates obtained from an investigation of mucormycosis cases among solid organ transplant recipients.</title>
        <authorList>
            <person name="Nguyen M.H."/>
            <person name="Kaul D."/>
            <person name="Muto C."/>
            <person name="Cheng S.J."/>
            <person name="Richter R.A."/>
            <person name="Bruno V.M."/>
            <person name="Liu G."/>
            <person name="Beyhan S."/>
            <person name="Sundermann A.J."/>
            <person name="Mounaud S."/>
            <person name="Pasculle A.W."/>
            <person name="Nierman W.C."/>
            <person name="Driscoll E."/>
            <person name="Cumbie R."/>
            <person name="Clancy C.J."/>
            <person name="Dupont C.L."/>
        </authorList>
    </citation>
    <scope>NUCLEOTIDE SEQUENCE [LARGE SCALE GENOMIC DNA]</scope>
    <source>
        <strain evidence="8 9">GL24</strain>
    </source>
</reference>
<evidence type="ECO:0000256" key="4">
    <source>
        <dbReference type="ARBA" id="ARBA00023054"/>
    </source>
</evidence>
<feature type="region of interest" description="Disordered" evidence="7">
    <location>
        <begin position="126"/>
        <end position="160"/>
    </location>
</feature>
<dbReference type="GO" id="GO:0005634">
    <property type="term" value="C:nucleus"/>
    <property type="evidence" value="ECO:0007669"/>
    <property type="project" value="UniProtKB-SubCell"/>
</dbReference>